<evidence type="ECO:0000256" key="3">
    <source>
        <dbReference type="ARBA" id="ARBA00023136"/>
    </source>
</evidence>
<reference evidence="7 8" key="1">
    <citation type="journal article" date="2015" name="Stand. Genomic Sci.">
        <title>Genomic Encyclopedia of Bacterial and Archaeal Type Strains, Phase III: the genomes of soil and plant-associated and newly described type strains.</title>
        <authorList>
            <person name="Whitman W.B."/>
            <person name="Woyke T."/>
            <person name="Klenk H.P."/>
            <person name="Zhou Y."/>
            <person name="Lilburn T.G."/>
            <person name="Beck B.J."/>
            <person name="De Vos P."/>
            <person name="Vandamme P."/>
            <person name="Eisen J.A."/>
            <person name="Garrity G."/>
            <person name="Hugenholtz P."/>
            <person name="Kyrpides N.C."/>
        </authorList>
    </citation>
    <scope>NUCLEOTIDE SEQUENCE [LARGE SCALE GENOMIC DNA]</scope>
    <source>
        <strain evidence="7 8">DSM 64</strain>
    </source>
</reference>
<keyword evidence="2 5" id="KW-1133">Transmembrane helix</keyword>
<evidence type="ECO:0000256" key="4">
    <source>
        <dbReference type="SAM" id="MobiDB-lite"/>
    </source>
</evidence>
<dbReference type="GO" id="GO:0022857">
    <property type="term" value="F:transmembrane transporter activity"/>
    <property type="evidence" value="ECO:0007669"/>
    <property type="project" value="InterPro"/>
</dbReference>
<feature type="transmembrane region" description="Helical" evidence="5">
    <location>
        <begin position="398"/>
        <end position="422"/>
    </location>
</feature>
<evidence type="ECO:0000256" key="1">
    <source>
        <dbReference type="ARBA" id="ARBA00022692"/>
    </source>
</evidence>
<dbReference type="PANTHER" id="PTHR43129">
    <property type="entry name" value="FOSMIDOMYCIN RESISTANCE PROTEIN"/>
    <property type="match status" value="1"/>
</dbReference>
<feature type="transmembrane region" description="Helical" evidence="5">
    <location>
        <begin position="156"/>
        <end position="178"/>
    </location>
</feature>
<sequence>MLPKIQPMTASTSGATATTANPVPLRQDARTIGLIGLAHGSSHFFHMLLPPLFPWLIGEFGFSYSELGLLVSVFFVISGVGQALSGFLVDRVGARPVMFFALSSFAAAGLAAGTAQGYTGLLLAAALAGLGNAPFHPVDFTILNKRVSPQRLGHGFSVHGISGNLGWATAPVFMAGIATATGSWRTACLCGALLALTVLAIMVWNRDAIDDRQGAWAHQAKGGAAAAKPEHPMAFLRLPSVWLCFSFFFWSTCALSAIQSFASPALQSMYGLPLSVTAMVVTGYMLCGAAGMLVGGFLVGRVQRLEKIISVCLLGSAALLVVVASGLLPGMAALVVASVAGLGTGLAGPSRDMLIKRAAPPGATGRVYGTVYSGLDLGFCLAAPVFGAMLDHGMTAGIFYGSAVTLGLSVVSAALVGVGVAARAARPVPAAA</sequence>
<evidence type="ECO:0000313" key="7">
    <source>
        <dbReference type="EMBL" id="TWG39587.1"/>
    </source>
</evidence>
<feature type="transmembrane region" description="Helical" evidence="5">
    <location>
        <begin position="274"/>
        <end position="299"/>
    </location>
</feature>
<feature type="transmembrane region" description="Helical" evidence="5">
    <location>
        <begin position="241"/>
        <end position="262"/>
    </location>
</feature>
<dbReference type="PANTHER" id="PTHR43129:SF1">
    <property type="entry name" value="FOSMIDOMYCIN RESISTANCE PROTEIN"/>
    <property type="match status" value="1"/>
</dbReference>
<dbReference type="PROSITE" id="PS50850">
    <property type="entry name" value="MFS"/>
    <property type="match status" value="1"/>
</dbReference>
<feature type="transmembrane region" description="Helical" evidence="5">
    <location>
        <begin position="118"/>
        <end position="135"/>
    </location>
</feature>
<feature type="transmembrane region" description="Helical" evidence="5">
    <location>
        <begin position="308"/>
        <end position="324"/>
    </location>
</feature>
<proteinExistence type="predicted"/>
<dbReference type="Gene3D" id="1.20.1250.20">
    <property type="entry name" value="MFS general substrate transporter like domains"/>
    <property type="match status" value="1"/>
</dbReference>
<keyword evidence="1 5" id="KW-0812">Transmembrane</keyword>
<accession>A0A561XU00</accession>
<comment type="caution">
    <text evidence="7">The sequence shown here is derived from an EMBL/GenBank/DDBJ whole genome shotgun (WGS) entry which is preliminary data.</text>
</comment>
<feature type="domain" description="Major facilitator superfamily (MFS) profile" evidence="6">
    <location>
        <begin position="31"/>
        <end position="425"/>
    </location>
</feature>
<feature type="transmembrane region" description="Helical" evidence="5">
    <location>
        <begin position="330"/>
        <end position="347"/>
    </location>
</feature>
<feature type="transmembrane region" description="Helical" evidence="5">
    <location>
        <begin position="367"/>
        <end position="386"/>
    </location>
</feature>
<evidence type="ECO:0000313" key="8">
    <source>
        <dbReference type="Proteomes" id="UP000321485"/>
    </source>
</evidence>
<dbReference type="InterPro" id="IPR020846">
    <property type="entry name" value="MFS_dom"/>
</dbReference>
<dbReference type="AlphaFoldDB" id="A0A561XU00"/>
<protein>
    <submittedName>
        <fullName evidence="7">Sugar phosphate permease</fullName>
    </submittedName>
</protein>
<name>A0A561XU00_ACIDE</name>
<gene>
    <name evidence="7" type="ORF">ATF69_1459</name>
</gene>
<evidence type="ECO:0000256" key="2">
    <source>
        <dbReference type="ARBA" id="ARBA00022989"/>
    </source>
</evidence>
<feature type="transmembrane region" description="Helical" evidence="5">
    <location>
        <begin position="96"/>
        <end position="112"/>
    </location>
</feature>
<dbReference type="InterPro" id="IPR036259">
    <property type="entry name" value="MFS_trans_sf"/>
</dbReference>
<evidence type="ECO:0000256" key="5">
    <source>
        <dbReference type="SAM" id="Phobius"/>
    </source>
</evidence>
<dbReference type="Proteomes" id="UP000321485">
    <property type="component" value="Unassembled WGS sequence"/>
</dbReference>
<feature type="transmembrane region" description="Helical" evidence="5">
    <location>
        <begin position="184"/>
        <end position="204"/>
    </location>
</feature>
<dbReference type="SUPFAM" id="SSF103473">
    <property type="entry name" value="MFS general substrate transporter"/>
    <property type="match status" value="1"/>
</dbReference>
<keyword evidence="3 5" id="KW-0472">Membrane</keyword>
<evidence type="ECO:0000259" key="6">
    <source>
        <dbReference type="PROSITE" id="PS50850"/>
    </source>
</evidence>
<feature type="transmembrane region" description="Helical" evidence="5">
    <location>
        <begin position="31"/>
        <end position="49"/>
    </location>
</feature>
<dbReference type="GO" id="GO:0005886">
    <property type="term" value="C:plasma membrane"/>
    <property type="evidence" value="ECO:0007669"/>
    <property type="project" value="TreeGrafter"/>
</dbReference>
<organism evidence="7 8">
    <name type="scientific">Acidovorax delafieldii</name>
    <name type="common">Pseudomonas delafieldii</name>
    <dbReference type="NCBI Taxonomy" id="47920"/>
    <lineage>
        <taxon>Bacteria</taxon>
        <taxon>Pseudomonadati</taxon>
        <taxon>Pseudomonadota</taxon>
        <taxon>Betaproteobacteria</taxon>
        <taxon>Burkholderiales</taxon>
        <taxon>Comamonadaceae</taxon>
        <taxon>Acidovorax</taxon>
    </lineage>
</organism>
<feature type="compositionally biased region" description="Low complexity" evidence="4">
    <location>
        <begin position="9"/>
        <end position="20"/>
    </location>
</feature>
<dbReference type="Pfam" id="PF07690">
    <property type="entry name" value="MFS_1"/>
    <property type="match status" value="1"/>
</dbReference>
<feature type="region of interest" description="Disordered" evidence="4">
    <location>
        <begin position="1"/>
        <end position="20"/>
    </location>
</feature>
<feature type="transmembrane region" description="Helical" evidence="5">
    <location>
        <begin position="69"/>
        <end position="89"/>
    </location>
</feature>
<dbReference type="EMBL" id="VJWE01000011">
    <property type="protein sequence ID" value="TWG39587.1"/>
    <property type="molecule type" value="Genomic_DNA"/>
</dbReference>
<dbReference type="InterPro" id="IPR011701">
    <property type="entry name" value="MFS"/>
</dbReference>